<protein>
    <recommendedName>
        <fullName evidence="2">F-box associated beta-propeller type 1 domain-containing protein</fullName>
    </recommendedName>
</protein>
<keyword evidence="1" id="KW-0472">Membrane</keyword>
<keyword evidence="1" id="KW-1133">Transmembrane helix</keyword>
<gene>
    <name evidence="3" type="ORF">V6N11_079586</name>
</gene>
<dbReference type="EMBL" id="JBBPBN010000020">
    <property type="protein sequence ID" value="KAK9017100.1"/>
    <property type="molecule type" value="Genomic_DNA"/>
</dbReference>
<accession>A0ABR2RVT7</accession>
<evidence type="ECO:0000313" key="4">
    <source>
        <dbReference type="Proteomes" id="UP001396334"/>
    </source>
</evidence>
<reference evidence="3 4" key="1">
    <citation type="journal article" date="2024" name="G3 (Bethesda)">
        <title>Genome assembly of Hibiscus sabdariffa L. provides insights into metabolisms of medicinal natural products.</title>
        <authorList>
            <person name="Kim T."/>
        </authorList>
    </citation>
    <scope>NUCLEOTIDE SEQUENCE [LARGE SCALE GENOMIC DNA]</scope>
    <source>
        <strain evidence="3">TK-2024</strain>
        <tissue evidence="3">Old leaves</tissue>
    </source>
</reference>
<evidence type="ECO:0000313" key="3">
    <source>
        <dbReference type="EMBL" id="KAK9017100.1"/>
    </source>
</evidence>
<keyword evidence="4" id="KW-1185">Reference proteome</keyword>
<feature type="domain" description="F-box associated beta-propeller type 1" evidence="2">
    <location>
        <begin position="4"/>
        <end position="61"/>
    </location>
</feature>
<comment type="caution">
    <text evidence="3">The sequence shown here is derived from an EMBL/GenBank/DDBJ whole genome shotgun (WGS) entry which is preliminary data.</text>
</comment>
<keyword evidence="1" id="KW-0812">Transmembrane</keyword>
<evidence type="ECO:0000256" key="1">
    <source>
        <dbReference type="SAM" id="Phobius"/>
    </source>
</evidence>
<name>A0ABR2RVT7_9ROSI</name>
<proteinExistence type="predicted"/>
<dbReference type="Pfam" id="PF07734">
    <property type="entry name" value="FBA_1"/>
    <property type="match status" value="1"/>
</dbReference>
<dbReference type="InterPro" id="IPR017451">
    <property type="entry name" value="F-box-assoc_interact_dom"/>
</dbReference>
<organism evidence="3 4">
    <name type="scientific">Hibiscus sabdariffa</name>
    <name type="common">roselle</name>
    <dbReference type="NCBI Taxonomy" id="183260"/>
    <lineage>
        <taxon>Eukaryota</taxon>
        <taxon>Viridiplantae</taxon>
        <taxon>Streptophyta</taxon>
        <taxon>Embryophyta</taxon>
        <taxon>Tracheophyta</taxon>
        <taxon>Spermatophyta</taxon>
        <taxon>Magnoliopsida</taxon>
        <taxon>eudicotyledons</taxon>
        <taxon>Gunneridae</taxon>
        <taxon>Pentapetalae</taxon>
        <taxon>rosids</taxon>
        <taxon>malvids</taxon>
        <taxon>Malvales</taxon>
        <taxon>Malvaceae</taxon>
        <taxon>Malvoideae</taxon>
        <taxon>Hibiscus</taxon>
    </lineage>
</organism>
<feature type="transmembrane region" description="Helical" evidence="1">
    <location>
        <begin position="60"/>
        <end position="79"/>
    </location>
</feature>
<dbReference type="Proteomes" id="UP001396334">
    <property type="component" value="Unassembled WGS sequence"/>
</dbReference>
<dbReference type="InterPro" id="IPR006527">
    <property type="entry name" value="F-box-assoc_dom_typ1"/>
</dbReference>
<dbReference type="NCBIfam" id="TIGR01640">
    <property type="entry name" value="F_box_assoc_1"/>
    <property type="match status" value="1"/>
</dbReference>
<sequence>MLNSCDGLLCLYEAYSVSVLNPSTVEFRCLSIKTLGYCYPHDRFAIGRDPVTKRYKIVRVYNPVVSIVIFVKFSSWIQIGNAIGKLLVKSLTGSMFCLALCMSMEPFIVYSFREMTSMLVADLHLQGTKMEHYYFAPG</sequence>
<feature type="transmembrane region" description="Helical" evidence="1">
    <location>
        <begin position="91"/>
        <end position="112"/>
    </location>
</feature>
<evidence type="ECO:0000259" key="2">
    <source>
        <dbReference type="Pfam" id="PF07734"/>
    </source>
</evidence>